<keyword evidence="2" id="KW-1003">Cell membrane</keyword>
<comment type="subcellular location">
    <subcellularLocation>
        <location evidence="2">Cell membrane</location>
        <topology evidence="2">Multi-pass membrane protein</topology>
    </subcellularLocation>
</comment>
<name>A0A3M6Q8L2_9BURK</name>
<dbReference type="GO" id="GO:0005886">
    <property type="term" value="C:plasma membrane"/>
    <property type="evidence" value="ECO:0007669"/>
    <property type="project" value="UniProtKB-SubCell"/>
</dbReference>
<feature type="region of interest" description="Disordered" evidence="3">
    <location>
        <begin position="206"/>
        <end position="226"/>
    </location>
</feature>
<keyword evidence="2" id="KW-0520">NAD</keyword>
<keyword evidence="4" id="KW-0560">Oxidoreductase</keyword>
<dbReference type="Gene3D" id="1.20.120.1200">
    <property type="entry name" value="NADH-ubiquinone/plastoquinone oxidoreductase chain 6, subunit NuoJ"/>
    <property type="match status" value="1"/>
</dbReference>
<dbReference type="Pfam" id="PF00499">
    <property type="entry name" value="Oxidored_q3"/>
    <property type="match status" value="1"/>
</dbReference>
<evidence type="ECO:0000256" key="1">
    <source>
        <dbReference type="ARBA" id="ARBA00005698"/>
    </source>
</evidence>
<dbReference type="NCBIfam" id="NF005164">
    <property type="entry name" value="PRK06638.1-4"/>
    <property type="match status" value="1"/>
</dbReference>
<organism evidence="4 5">
    <name type="scientific">Allofranklinella schreckenbergeri</name>
    <dbReference type="NCBI Taxonomy" id="1076744"/>
    <lineage>
        <taxon>Bacteria</taxon>
        <taxon>Pseudomonadati</taxon>
        <taxon>Pseudomonadota</taxon>
        <taxon>Betaproteobacteria</taxon>
        <taxon>Burkholderiales</taxon>
        <taxon>Comamonadaceae</taxon>
        <taxon>Allofranklinella</taxon>
    </lineage>
</organism>
<gene>
    <name evidence="4" type="ORF">EBQ26_03960</name>
</gene>
<accession>A0A3M6Q8L2</accession>
<dbReference type="InterPro" id="IPR001457">
    <property type="entry name" value="NADH_UbQ/plastoQ_OxRdtase_su6"/>
</dbReference>
<dbReference type="RefSeq" id="WP_122237738.1">
    <property type="nucleotide sequence ID" value="NZ_RDQM01000004.1"/>
</dbReference>
<sequence length="226" mass="25019">MDVRIAFFYLFSAVLLFAAVRVITARNPVHAVLYLILAFSQAAGLWLLIRAEFLAILLVMVYLGAVMVLFLFVVMMLDIRIERLSRSLMRTLLQTLPLALTIFVVVVGQMVVALWLGFPVTDSAGEVIAAHPDYNNTRELGKLMYSEYILPVQVAGVILLVGMIAAIALTLREKRRDTKALDASRQVHVKAADRMRVVQMPAVRKVHDEPTAAAENNAAQAKGDKS</sequence>
<dbReference type="PANTHER" id="PTHR33269:SF17">
    <property type="entry name" value="NADH-UBIQUINONE OXIDOREDUCTASE CHAIN 6"/>
    <property type="match status" value="1"/>
</dbReference>
<comment type="similarity">
    <text evidence="1 2">Belongs to the complex I subunit 6 family.</text>
</comment>
<dbReference type="EC" id="7.1.1.-" evidence="2"/>
<comment type="catalytic activity">
    <reaction evidence="2">
        <text>a quinone + NADH + 5 H(+)(in) = a quinol + NAD(+) + 4 H(+)(out)</text>
        <dbReference type="Rhea" id="RHEA:57888"/>
        <dbReference type="ChEBI" id="CHEBI:15378"/>
        <dbReference type="ChEBI" id="CHEBI:24646"/>
        <dbReference type="ChEBI" id="CHEBI:57540"/>
        <dbReference type="ChEBI" id="CHEBI:57945"/>
        <dbReference type="ChEBI" id="CHEBI:132124"/>
    </reaction>
</comment>
<keyword evidence="2" id="KW-1133">Transmembrane helix</keyword>
<keyword evidence="2" id="KW-0874">Quinone</keyword>
<proteinExistence type="inferred from homology"/>
<keyword evidence="2" id="KW-0812">Transmembrane</keyword>
<dbReference type="EMBL" id="RDQM01000004">
    <property type="protein sequence ID" value="RMW99525.1"/>
    <property type="molecule type" value="Genomic_DNA"/>
</dbReference>
<feature type="transmembrane region" description="Helical" evidence="2">
    <location>
        <begin position="55"/>
        <end position="77"/>
    </location>
</feature>
<protein>
    <recommendedName>
        <fullName evidence="2">NADH-quinone oxidoreductase subunit J</fullName>
        <ecNumber evidence="2">7.1.1.-</ecNumber>
    </recommendedName>
</protein>
<evidence type="ECO:0000256" key="2">
    <source>
        <dbReference type="RuleBase" id="RU004429"/>
    </source>
</evidence>
<keyword evidence="2" id="KW-0472">Membrane</keyword>
<dbReference type="GO" id="GO:0048038">
    <property type="term" value="F:quinone binding"/>
    <property type="evidence" value="ECO:0007669"/>
    <property type="project" value="UniProtKB-UniRule"/>
</dbReference>
<comment type="caution">
    <text evidence="4">The sequence shown here is derived from an EMBL/GenBank/DDBJ whole genome shotgun (WGS) entry which is preliminary data.</text>
</comment>
<dbReference type="GO" id="GO:0008137">
    <property type="term" value="F:NADH dehydrogenase (ubiquinone) activity"/>
    <property type="evidence" value="ECO:0007669"/>
    <property type="project" value="UniProtKB-UniRule"/>
</dbReference>
<dbReference type="GO" id="GO:0016491">
    <property type="term" value="F:oxidoreductase activity"/>
    <property type="evidence" value="ECO:0007669"/>
    <property type="project" value="UniProtKB-KW"/>
</dbReference>
<dbReference type="PANTHER" id="PTHR33269">
    <property type="entry name" value="NADH-UBIQUINONE OXIDOREDUCTASE CHAIN 6"/>
    <property type="match status" value="1"/>
</dbReference>
<comment type="function">
    <text evidence="2">NDH-1 shuttles electrons from NADH, via FMN and iron-sulfur (Fe-S) centers, to quinones in the respiratory chain. Couples the redox reaction to proton translocation (for every two electrons transferred, four hydrogen ions are translocated across the cytoplasmic membrane), and thus conserves the redox energy in a proton gradient.</text>
</comment>
<evidence type="ECO:0000313" key="5">
    <source>
        <dbReference type="Proteomes" id="UP000267521"/>
    </source>
</evidence>
<dbReference type="AlphaFoldDB" id="A0A3M6Q8L2"/>
<dbReference type="Proteomes" id="UP000267521">
    <property type="component" value="Unassembled WGS sequence"/>
</dbReference>
<dbReference type="InterPro" id="IPR042106">
    <property type="entry name" value="Nuo/plastoQ_OxRdtase_6_NuoJ"/>
</dbReference>
<feature type="transmembrane region" description="Helical" evidence="2">
    <location>
        <begin position="31"/>
        <end position="49"/>
    </location>
</feature>
<feature type="transmembrane region" description="Helical" evidence="2">
    <location>
        <begin position="6"/>
        <end position="24"/>
    </location>
</feature>
<feature type="transmembrane region" description="Helical" evidence="2">
    <location>
        <begin position="98"/>
        <end position="118"/>
    </location>
</feature>
<reference evidence="4 5" key="1">
    <citation type="submission" date="2018-10" db="EMBL/GenBank/DDBJ databases">
        <title>Comamonadaceae CDC group NO-1 genome sequencing and assembly.</title>
        <authorList>
            <person name="Bernier A.-M."/>
            <person name="Bernard K."/>
        </authorList>
    </citation>
    <scope>NUCLEOTIDE SEQUENCE [LARGE SCALE GENOMIC DNA]</scope>
    <source>
        <strain evidence="4 5">NML970147</strain>
    </source>
</reference>
<feature type="compositionally biased region" description="Low complexity" evidence="3">
    <location>
        <begin position="212"/>
        <end position="226"/>
    </location>
</feature>
<evidence type="ECO:0000313" key="4">
    <source>
        <dbReference type="EMBL" id="RMW99525.1"/>
    </source>
</evidence>
<feature type="transmembrane region" description="Helical" evidence="2">
    <location>
        <begin position="148"/>
        <end position="171"/>
    </location>
</feature>
<evidence type="ECO:0000256" key="3">
    <source>
        <dbReference type="SAM" id="MobiDB-lite"/>
    </source>
</evidence>